<feature type="domain" description="Ras-GEF" evidence="3">
    <location>
        <begin position="316"/>
        <end position="545"/>
    </location>
</feature>
<proteinExistence type="predicted"/>
<accession>A0A422NX77</accession>
<evidence type="ECO:0000259" key="4">
    <source>
        <dbReference type="PROSITE" id="PS50212"/>
    </source>
</evidence>
<evidence type="ECO:0000259" key="3">
    <source>
        <dbReference type="PROSITE" id="PS50009"/>
    </source>
</evidence>
<keyword evidence="6" id="KW-1185">Reference proteome</keyword>
<dbReference type="InterPro" id="IPR001895">
    <property type="entry name" value="RASGEF_cat_dom"/>
</dbReference>
<organism evidence="5 6">
    <name type="scientific">Trypanosoma rangeli</name>
    <dbReference type="NCBI Taxonomy" id="5698"/>
    <lineage>
        <taxon>Eukaryota</taxon>
        <taxon>Discoba</taxon>
        <taxon>Euglenozoa</taxon>
        <taxon>Kinetoplastea</taxon>
        <taxon>Metakinetoplastina</taxon>
        <taxon>Trypanosomatida</taxon>
        <taxon>Trypanosomatidae</taxon>
        <taxon>Trypanosoma</taxon>
        <taxon>Herpetosoma</taxon>
    </lineage>
</organism>
<dbReference type="EMBL" id="MKGL01000038">
    <property type="protein sequence ID" value="RNF10036.1"/>
    <property type="molecule type" value="Genomic_DNA"/>
</dbReference>
<dbReference type="Gene3D" id="1.10.840.10">
    <property type="entry name" value="Ras guanine-nucleotide exchange factors catalytic domain"/>
    <property type="match status" value="1"/>
</dbReference>
<dbReference type="PROSITE" id="PS50009">
    <property type="entry name" value="RASGEF_CAT"/>
    <property type="match status" value="1"/>
</dbReference>
<protein>
    <submittedName>
        <fullName evidence="5">Guanine nucleotide releasing protein</fullName>
    </submittedName>
</protein>
<dbReference type="InterPro" id="IPR023578">
    <property type="entry name" value="Ras_GEF_dom_sf"/>
</dbReference>
<dbReference type="PANTHER" id="PTHR23113:SF99">
    <property type="entry name" value="RASGEF DOMAIN-CONTAINING PROTEIN"/>
    <property type="match status" value="1"/>
</dbReference>
<dbReference type="Pfam" id="PF00618">
    <property type="entry name" value="RasGEF_N"/>
    <property type="match status" value="1"/>
</dbReference>
<evidence type="ECO:0000313" key="6">
    <source>
        <dbReference type="Proteomes" id="UP000283634"/>
    </source>
</evidence>
<reference evidence="5 6" key="1">
    <citation type="journal article" date="2018" name="BMC Genomics">
        <title>Genomic comparison of Trypanosoma conorhini and Trypanosoma rangeli to Trypanosoma cruzi strains of high and low virulence.</title>
        <authorList>
            <person name="Bradwell K.R."/>
            <person name="Koparde V.N."/>
            <person name="Matveyev A.V."/>
            <person name="Serrano M.G."/>
            <person name="Alves J.M."/>
            <person name="Parikh H."/>
            <person name="Huang B."/>
            <person name="Lee V."/>
            <person name="Espinosa-Alvarez O."/>
            <person name="Ortiz P.A."/>
            <person name="Costa-Martins A.G."/>
            <person name="Teixeira M.M."/>
            <person name="Buck G.A."/>
        </authorList>
    </citation>
    <scope>NUCLEOTIDE SEQUENCE [LARGE SCALE GENOMIC DNA]</scope>
    <source>
        <strain evidence="5 6">AM80</strain>
    </source>
</reference>
<dbReference type="GO" id="GO:0005085">
    <property type="term" value="F:guanyl-nucleotide exchange factor activity"/>
    <property type="evidence" value="ECO:0007669"/>
    <property type="project" value="UniProtKB-KW"/>
</dbReference>
<sequence>MVAGTSAGRGLIRLYVRMEGLIPFALLLDDELTPEALEHAARHYVRDRYGPKADADHRLVRRINFAGSDVLMDFAHTVKPHSPVRPRVDKKLTEPSSDGVGNGIAFVKVLPAYHDSNSPEAIRASCIILRAPILNDGAAAGMGGGGAAALIPSSTYMAFIGFHRLVLMMTDPRNPQRDLYTRVALLTYRQFVTPDELLGRLIERHDVPAITRPGAGVRSALEQHCYQELRREIQSAVFSVLELWVKSYYEDFSSDALHSRLLTFARAKADQAAAPAALLRLMADGDRTALCYRAPAMLLGVPQQGETPTSVLLHYSPREIATQLTILTSYLHRQLTGPELLGQRWETGEASLIPNFIQYRDFISRFTNWVSCAVVAERDLTRRRENVASLLLLCDELIKLRNWDILVAAYKGMQAPAVERMRHTWASLPKNAVELSSRLKKLLDYDAGHKTLRETMRKRSQLLFPCIPIFFQELRELEETKRIQEGLVNFGCCLQQYLLLQTLLQGKEVAVDHLVPNKSLMAAFFFWRPVETSLLMQLSNESEKP</sequence>
<dbReference type="GeneID" id="40325705"/>
<gene>
    <name evidence="5" type="ORF">TraAM80_01772</name>
</gene>
<dbReference type="Gene3D" id="1.20.870.10">
    <property type="entry name" value="Son of sevenless (SoS) protein Chain: S domain 1"/>
    <property type="match status" value="1"/>
</dbReference>
<dbReference type="PANTHER" id="PTHR23113">
    <property type="entry name" value="GUANINE NUCLEOTIDE EXCHANGE FACTOR"/>
    <property type="match status" value="1"/>
</dbReference>
<dbReference type="GO" id="GO:0007264">
    <property type="term" value="P:small GTPase-mediated signal transduction"/>
    <property type="evidence" value="ECO:0007669"/>
    <property type="project" value="InterPro"/>
</dbReference>
<feature type="domain" description="N-terminal Ras-GEF" evidence="4">
    <location>
        <begin position="153"/>
        <end position="289"/>
    </location>
</feature>
<dbReference type="OMA" id="YRQFATP"/>
<dbReference type="AlphaFoldDB" id="A0A422NX77"/>
<dbReference type="OrthoDB" id="10254377at2759"/>
<dbReference type="SUPFAM" id="SSF48366">
    <property type="entry name" value="Ras GEF"/>
    <property type="match status" value="1"/>
</dbReference>
<dbReference type="CDD" id="cd06224">
    <property type="entry name" value="REM"/>
    <property type="match status" value="1"/>
</dbReference>
<evidence type="ECO:0000256" key="1">
    <source>
        <dbReference type="ARBA" id="ARBA00022658"/>
    </source>
</evidence>
<dbReference type="Proteomes" id="UP000283634">
    <property type="component" value="Unassembled WGS sequence"/>
</dbReference>
<dbReference type="SMART" id="SM00147">
    <property type="entry name" value="RasGEF"/>
    <property type="match status" value="1"/>
</dbReference>
<dbReference type="RefSeq" id="XP_029241309.1">
    <property type="nucleotide sequence ID" value="XM_029378802.1"/>
</dbReference>
<name>A0A422NX77_TRYRA</name>
<dbReference type="InterPro" id="IPR008937">
    <property type="entry name" value="Ras-like_GEF"/>
</dbReference>
<comment type="caution">
    <text evidence="5">The sequence shown here is derived from an EMBL/GenBank/DDBJ whole genome shotgun (WGS) entry which is preliminary data.</text>
</comment>
<dbReference type="PROSITE" id="PS50212">
    <property type="entry name" value="RASGEF_NTER"/>
    <property type="match status" value="1"/>
</dbReference>
<dbReference type="InterPro" id="IPR036964">
    <property type="entry name" value="RASGEF_cat_dom_sf"/>
</dbReference>
<evidence type="ECO:0000256" key="2">
    <source>
        <dbReference type="PROSITE-ProRule" id="PRU00168"/>
    </source>
</evidence>
<keyword evidence="1 2" id="KW-0344">Guanine-nucleotide releasing factor</keyword>
<dbReference type="Pfam" id="PF00617">
    <property type="entry name" value="RasGEF"/>
    <property type="match status" value="1"/>
</dbReference>
<evidence type="ECO:0000313" key="5">
    <source>
        <dbReference type="EMBL" id="RNF10036.1"/>
    </source>
</evidence>
<dbReference type="InterPro" id="IPR000651">
    <property type="entry name" value="Ras-like_Gua-exchang_fac_N"/>
</dbReference>